<keyword evidence="3" id="KW-1185">Reference proteome</keyword>
<feature type="region of interest" description="Disordered" evidence="1">
    <location>
        <begin position="1"/>
        <end position="77"/>
    </location>
</feature>
<dbReference type="AlphaFoldDB" id="A0A4Y7PPL3"/>
<feature type="region of interest" description="Disordered" evidence="1">
    <location>
        <begin position="90"/>
        <end position="139"/>
    </location>
</feature>
<name>A0A4Y7PPL3_9AGAM</name>
<gene>
    <name evidence="2" type="ORF">BD410DRAFT_794349</name>
</gene>
<evidence type="ECO:0000313" key="2">
    <source>
        <dbReference type="EMBL" id="TDL17383.1"/>
    </source>
</evidence>
<organism evidence="2 3">
    <name type="scientific">Rickenella mellea</name>
    <dbReference type="NCBI Taxonomy" id="50990"/>
    <lineage>
        <taxon>Eukaryota</taxon>
        <taxon>Fungi</taxon>
        <taxon>Dikarya</taxon>
        <taxon>Basidiomycota</taxon>
        <taxon>Agaricomycotina</taxon>
        <taxon>Agaricomycetes</taxon>
        <taxon>Hymenochaetales</taxon>
        <taxon>Rickenellaceae</taxon>
        <taxon>Rickenella</taxon>
    </lineage>
</organism>
<dbReference type="Proteomes" id="UP000294933">
    <property type="component" value="Unassembled WGS sequence"/>
</dbReference>
<dbReference type="EMBL" id="ML170222">
    <property type="protein sequence ID" value="TDL17383.1"/>
    <property type="molecule type" value="Genomic_DNA"/>
</dbReference>
<accession>A0A4Y7PPL3</accession>
<sequence>MATHYTDPVTSNKQLKQCPLGIVRSANHRVGNHPESGDPEDMTSTSCGSLAPLSGLNGKESPMHESSDSNDDENPLCECEKPKLTVADVPTTADANFRGGSDSDADSATSVTSETLADGTDTENTDMYPNASDPPWSPFIQGTYSSDLSDDELNRLEQIPGLFLLLGVDPIATIEDHFPSNPLSPTPSEYYDDIFDSTEGHYERVFPVLVWSVRVGVTSPKTVELQFFFLEHDHAPRPETAYSLVKPILPPDRSDTCNGKNDAPQDRSGKLRLRVSRCNRLTFQVSSLIQRFDSLISGPKMTLQEMEKLNIFQLSKANVADDWHSVDDVTHNMSPRSESNTLHPPFFRLLHTFHGEILPWTALANYPRVSWGAYPEFSTEDDFLRLTLLDIFADHEVYTADSRVLTSEEIYGGRGSVRSTAWEHPDQDLILDGELTDWRLSCIFQLPTMLRHLDARMLSNVSLCSRNLSLVLRRLLYRDLRFTINTETVAAVSGRLRELAKLLPQNEELALALETVTCVVDAGLVGSLDTLLGENLRGFYSTIKDLHWPVMEIDIVCSSKPIPSSLRLRSPMFQYVAKCIRDCFGEGNVMPPLTTELAAFMDECKRKMFVENLEQLEQQRSWNEMDDRAHEVFRIACNLGRYVDPFQMQRRQLFSSMAQVDIWLYSIEPPDSREHEIIINFIWDGAHVHSDM</sequence>
<evidence type="ECO:0000313" key="3">
    <source>
        <dbReference type="Proteomes" id="UP000294933"/>
    </source>
</evidence>
<dbReference type="VEuPathDB" id="FungiDB:BD410DRAFT_794349"/>
<evidence type="ECO:0000256" key="1">
    <source>
        <dbReference type="SAM" id="MobiDB-lite"/>
    </source>
</evidence>
<reference evidence="2 3" key="1">
    <citation type="submission" date="2018-06" db="EMBL/GenBank/DDBJ databases">
        <title>A transcriptomic atlas of mushroom development highlights an independent origin of complex multicellularity.</title>
        <authorList>
            <consortium name="DOE Joint Genome Institute"/>
            <person name="Krizsan K."/>
            <person name="Almasi E."/>
            <person name="Merenyi Z."/>
            <person name="Sahu N."/>
            <person name="Viragh M."/>
            <person name="Koszo T."/>
            <person name="Mondo S."/>
            <person name="Kiss B."/>
            <person name="Balint B."/>
            <person name="Kues U."/>
            <person name="Barry K."/>
            <person name="Hegedus J.C."/>
            <person name="Henrissat B."/>
            <person name="Johnson J."/>
            <person name="Lipzen A."/>
            <person name="Ohm R."/>
            <person name="Nagy I."/>
            <person name="Pangilinan J."/>
            <person name="Yan J."/>
            <person name="Xiong Y."/>
            <person name="Grigoriev I.V."/>
            <person name="Hibbett D.S."/>
            <person name="Nagy L.G."/>
        </authorList>
    </citation>
    <scope>NUCLEOTIDE SEQUENCE [LARGE SCALE GENOMIC DNA]</scope>
    <source>
        <strain evidence="2 3">SZMC22713</strain>
    </source>
</reference>
<protein>
    <submittedName>
        <fullName evidence="2">Uncharacterized protein</fullName>
    </submittedName>
</protein>
<proteinExistence type="predicted"/>